<dbReference type="EMBL" id="FWXY01000024">
    <property type="protein sequence ID" value="SMD04465.1"/>
    <property type="molecule type" value="Genomic_DNA"/>
</dbReference>
<dbReference type="SFLD" id="SFLDS00028">
    <property type="entry name" value="Proline_Racemase"/>
    <property type="match status" value="1"/>
</dbReference>
<dbReference type="PIRSF" id="PIRSF029792">
    <property type="entry name" value="Pro_racemase"/>
    <property type="match status" value="1"/>
</dbReference>
<name>A0A1W2E438_9BACT</name>
<comment type="similarity">
    <text evidence="1">Belongs to the proline racemase family.</text>
</comment>
<dbReference type="STRING" id="1121400.SAMN02746065_1246"/>
<proteinExistence type="inferred from homology"/>
<dbReference type="Proteomes" id="UP000192418">
    <property type="component" value="Unassembled WGS sequence"/>
</dbReference>
<accession>A0A1W2E438</accession>
<dbReference type="Gene3D" id="3.10.310.10">
    <property type="entry name" value="Diaminopimelate Epimerase, Chain A, domain 1"/>
    <property type="match status" value="2"/>
</dbReference>
<evidence type="ECO:0000313" key="3">
    <source>
        <dbReference type="Proteomes" id="UP000192418"/>
    </source>
</evidence>
<protein>
    <submittedName>
        <fullName evidence="2">Proline racemase</fullName>
    </submittedName>
</protein>
<dbReference type="SUPFAM" id="SSF54506">
    <property type="entry name" value="Diaminopimelate epimerase-like"/>
    <property type="match status" value="1"/>
</dbReference>
<keyword evidence="3" id="KW-1185">Reference proteome</keyword>
<dbReference type="OrthoDB" id="181267at2"/>
<sequence length="347" mass="37828">MISSIKIPGKIPDNRFGDVITTIDSHTEGEGTRLIVDGLGNIPGITMTEKLNYFKTHHDDVRCFLTRAPRGGEILAAMVTDNVTPEAAFGLLYMDAKRYPYLCGHATIGAVVTLAQFGYLKLKEGNNVIGVDTPSGLMTVEVTCQEQEVVSVAMDMVPSFVYDTAKEITVEGFGKLCIDLVCTGGFFAMVDTEQLNLSPVLENKNVLVDLGMKIIDAANEQLKVVHPVRWDVTTVDVTEFYESTNETPATGGRGMVIYGESHMDQSPCGTGTAAKLTLLHHYGKIGMHQPYINASPLGTTFEASLVDKTCIGDLEAMVTRIKGRAWVTGIHHFVMDKTDPFKQGFII</sequence>
<dbReference type="InterPro" id="IPR008794">
    <property type="entry name" value="Pro_racemase_fam"/>
</dbReference>
<dbReference type="PANTHER" id="PTHR33442">
    <property type="entry name" value="TRANS-3-HYDROXY-L-PROLINE DEHYDRATASE"/>
    <property type="match status" value="1"/>
</dbReference>
<dbReference type="GO" id="GO:0047580">
    <property type="term" value="F:4-hydroxyproline epimerase activity"/>
    <property type="evidence" value="ECO:0007669"/>
    <property type="project" value="TreeGrafter"/>
</dbReference>
<dbReference type="PANTHER" id="PTHR33442:SF5">
    <property type="entry name" value="BIFUNCTIONAL TRANS-3-HYDROXY-L-PROLINE DEHYDRATASE_2-EPIMERASE"/>
    <property type="match status" value="1"/>
</dbReference>
<reference evidence="2 3" key="1">
    <citation type="submission" date="2017-04" db="EMBL/GenBank/DDBJ databases">
        <authorList>
            <person name="Afonso C.L."/>
            <person name="Miller P.J."/>
            <person name="Scott M.A."/>
            <person name="Spackman E."/>
            <person name="Goraichik I."/>
            <person name="Dimitrov K.M."/>
            <person name="Suarez D.L."/>
            <person name="Swayne D.E."/>
        </authorList>
    </citation>
    <scope>NUCLEOTIDE SEQUENCE [LARGE SCALE GENOMIC DNA]</scope>
    <source>
        <strain evidence="2 3">DSM 3385</strain>
    </source>
</reference>
<evidence type="ECO:0000256" key="1">
    <source>
        <dbReference type="ARBA" id="ARBA00007529"/>
    </source>
</evidence>
<gene>
    <name evidence="2" type="ORF">SAMN02746065_1246</name>
</gene>
<dbReference type="RefSeq" id="WP_084071238.1">
    <property type="nucleotide sequence ID" value="NZ_FWXY01000024.1"/>
</dbReference>
<dbReference type="Pfam" id="PF05544">
    <property type="entry name" value="Pro_racemase"/>
    <property type="match status" value="1"/>
</dbReference>
<evidence type="ECO:0000313" key="2">
    <source>
        <dbReference type="EMBL" id="SMD04465.1"/>
    </source>
</evidence>
<dbReference type="AlphaFoldDB" id="A0A1W2E438"/>
<organism evidence="2 3">
    <name type="scientific">Desulfocicer vacuolatum DSM 3385</name>
    <dbReference type="NCBI Taxonomy" id="1121400"/>
    <lineage>
        <taxon>Bacteria</taxon>
        <taxon>Pseudomonadati</taxon>
        <taxon>Thermodesulfobacteriota</taxon>
        <taxon>Desulfobacteria</taxon>
        <taxon>Desulfobacterales</taxon>
        <taxon>Desulfobacteraceae</taxon>
        <taxon>Desulfocicer</taxon>
    </lineage>
</organism>